<accession>A0A642UJ75</accession>
<organism evidence="1 2">
    <name type="scientific">Trichomonascus ciferrii</name>
    <dbReference type="NCBI Taxonomy" id="44093"/>
    <lineage>
        <taxon>Eukaryota</taxon>
        <taxon>Fungi</taxon>
        <taxon>Dikarya</taxon>
        <taxon>Ascomycota</taxon>
        <taxon>Saccharomycotina</taxon>
        <taxon>Dipodascomycetes</taxon>
        <taxon>Dipodascales</taxon>
        <taxon>Trichomonascaceae</taxon>
        <taxon>Trichomonascus</taxon>
        <taxon>Trichomonascus ciferrii complex</taxon>
    </lineage>
</organism>
<reference evidence="1" key="1">
    <citation type="journal article" date="2019" name="G3 (Bethesda)">
        <title>Genome Assemblies of Two Rare Opportunistic Yeast Pathogens: Diutina rugosa (syn. Candida rugosa) and Trichomonascus ciferrii (syn. Candida ciferrii).</title>
        <authorList>
            <person name="Mixao V."/>
            <person name="Saus E."/>
            <person name="Hansen A.P."/>
            <person name="Lass-Florl C."/>
            <person name="Gabaldon T."/>
        </authorList>
    </citation>
    <scope>NUCLEOTIDE SEQUENCE</scope>
    <source>
        <strain evidence="1">CBS 4856</strain>
    </source>
</reference>
<dbReference type="AlphaFoldDB" id="A0A642UJ75"/>
<evidence type="ECO:0000313" key="1">
    <source>
        <dbReference type="EMBL" id="KAA8899995.1"/>
    </source>
</evidence>
<dbReference type="EMBL" id="SWFS01000512">
    <property type="protein sequence ID" value="KAA8899995.1"/>
    <property type="molecule type" value="Genomic_DNA"/>
</dbReference>
<evidence type="ECO:0008006" key="3">
    <source>
        <dbReference type="Google" id="ProtNLM"/>
    </source>
</evidence>
<keyword evidence="2" id="KW-1185">Reference proteome</keyword>
<proteinExistence type="predicted"/>
<comment type="caution">
    <text evidence="1">The sequence shown here is derived from an EMBL/GenBank/DDBJ whole genome shotgun (WGS) entry which is preliminary data.</text>
</comment>
<protein>
    <recommendedName>
        <fullName evidence="3">F-box domain-containing protein</fullName>
    </recommendedName>
</protein>
<dbReference type="VEuPathDB" id="FungiDB:TRICI_006260"/>
<gene>
    <name evidence="1" type="ORF">TRICI_006260</name>
</gene>
<name>A0A642UJ75_9ASCO</name>
<evidence type="ECO:0000313" key="2">
    <source>
        <dbReference type="Proteomes" id="UP000761534"/>
    </source>
</evidence>
<dbReference type="Proteomes" id="UP000761534">
    <property type="component" value="Unassembled WGS sequence"/>
</dbReference>
<sequence length="539" mass="61753">MLRIRDSLLVRPTFDASNIGTPIVSCKLAPGNGMWADIFSFIDDPLTLLRLSWVCSEWRRLILGADEGFVKDAVLAVNRFIKPSKDDHDSQAKLAPKVGEWLNAGLRFHLMQRRLYHEKAHLVKDAHFKAPYFHCIPDDFGPIEEVYIHNGRDIAGLNGGPDKIYCRYFDSTLCEGVCILDIKDRTFNYIKTDGYPTTIELNKEYIEIKLTNPETTKSTIWRIPQQIIKQPEEDEEQFKIRLEGPKNDNVLLIQENSQDEIVQLVNVNSAGNYWCCNHVFSSDSRLLTRPNLDMFLIINNQSLEAYDCKTSKLVSKKFHGIRYSRQVNLVQTPSQDFQLTDTHLLYYNGSNKSLYLCPLSEICYTGETCPKYIKWCHALKIDTSLIGGPNAHWSIADLDKTTRYIILTCNNDLGVGVIILDLIKGAVKAYYLEVDLLDPLLAIKYKTAFKTKSVIDAYGTRVLNSHDGIWIIDRQGRAVYIMDLRIEVLKKIYSDKTSDGPLPLHSLGRLIEFKSFKDKVPFTRRLKRQIEEKVFQAAV</sequence>